<reference evidence="1" key="1">
    <citation type="submission" date="2021-02" db="EMBL/GenBank/DDBJ databases">
        <authorList>
            <person name="Dougan E. K."/>
            <person name="Rhodes N."/>
            <person name="Thang M."/>
            <person name="Chan C."/>
        </authorList>
    </citation>
    <scope>NUCLEOTIDE SEQUENCE</scope>
</reference>
<sequence>MLALMRRGRPTESWQQSITPTWTRLRKPRTCFRKLSVLWPSLPARTRIWMRPRC</sequence>
<dbReference type="OrthoDB" id="10383484at2759"/>
<accession>A0A812S5K7</accession>
<proteinExistence type="predicted"/>
<dbReference type="Proteomes" id="UP000604046">
    <property type="component" value="Unassembled WGS sequence"/>
</dbReference>
<dbReference type="EMBL" id="CAJNDS010002408">
    <property type="protein sequence ID" value="CAE7462691.1"/>
    <property type="molecule type" value="Genomic_DNA"/>
</dbReference>
<evidence type="ECO:0000313" key="1">
    <source>
        <dbReference type="EMBL" id="CAE7462691.1"/>
    </source>
</evidence>
<comment type="caution">
    <text evidence="1">The sequence shown here is derived from an EMBL/GenBank/DDBJ whole genome shotgun (WGS) entry which is preliminary data.</text>
</comment>
<protein>
    <submittedName>
        <fullName evidence="1">Uncharacterized protein</fullName>
    </submittedName>
</protein>
<evidence type="ECO:0000313" key="2">
    <source>
        <dbReference type="Proteomes" id="UP000604046"/>
    </source>
</evidence>
<name>A0A812S5K7_9DINO</name>
<dbReference type="AlphaFoldDB" id="A0A812S5K7"/>
<gene>
    <name evidence="1" type="ORF">SNAT2548_LOCUS25768</name>
</gene>
<keyword evidence="2" id="KW-1185">Reference proteome</keyword>
<organism evidence="1 2">
    <name type="scientific">Symbiodinium natans</name>
    <dbReference type="NCBI Taxonomy" id="878477"/>
    <lineage>
        <taxon>Eukaryota</taxon>
        <taxon>Sar</taxon>
        <taxon>Alveolata</taxon>
        <taxon>Dinophyceae</taxon>
        <taxon>Suessiales</taxon>
        <taxon>Symbiodiniaceae</taxon>
        <taxon>Symbiodinium</taxon>
    </lineage>
</organism>